<proteinExistence type="predicted"/>
<accession>A0ACC2E2B0</accession>
<organism evidence="1 2">
    <name type="scientific">Diphasiastrum complanatum</name>
    <name type="common">Issler's clubmoss</name>
    <name type="synonym">Lycopodium complanatum</name>
    <dbReference type="NCBI Taxonomy" id="34168"/>
    <lineage>
        <taxon>Eukaryota</taxon>
        <taxon>Viridiplantae</taxon>
        <taxon>Streptophyta</taxon>
        <taxon>Embryophyta</taxon>
        <taxon>Tracheophyta</taxon>
        <taxon>Lycopodiopsida</taxon>
        <taxon>Lycopodiales</taxon>
        <taxon>Lycopodiaceae</taxon>
        <taxon>Lycopodioideae</taxon>
        <taxon>Diphasiastrum</taxon>
    </lineage>
</organism>
<gene>
    <name evidence="1" type="ORF">O6H91_04G137600</name>
</gene>
<evidence type="ECO:0000313" key="1">
    <source>
        <dbReference type="EMBL" id="KAJ7560628.1"/>
    </source>
</evidence>
<evidence type="ECO:0000313" key="2">
    <source>
        <dbReference type="Proteomes" id="UP001162992"/>
    </source>
</evidence>
<name>A0ACC2E2B0_DIPCM</name>
<protein>
    <submittedName>
        <fullName evidence="1">Uncharacterized protein</fullName>
    </submittedName>
</protein>
<sequence>MARDMPRLDLHLQNGVIGILQRAGYCCRSCVGLFLLLTLISALYEGAVEKYALLPGLTISSSSNASSALHYSLEVKFASTAPHQGKLPAEQSNVAKIGKGDKNRYIFSRYASFFSSGRSPHNVSGLQQSAVPEGLEFASLESLDPALSADTSSGDDPNLRNAGSDVSNEISKDQAHAPIYEEDLTTEAGRDMLDGPSTEQRHDSVEGPQEAEVKVEVAEDTLYNHALVEIPLPALKLKYVGNGTKNSSESILEEDEFLGFSSPRLLGRRALDRGAMPHMGLMVLLMLLILTGVLAGILGVVAFQHAAILGAVSYSVVNTYMGKRVNVRRALKAGFKSGIMRLIWLAILHGTIRGLQCLLCIKTIFRGALEMEQMESLILRLSLMPFSLLAPFKDKDAVNGEMAFRIGTFLILDYIFDAIAYSVYIVACWVTILEPDNSGLSALQRSWKLVKSMELQVLTIKLLEAILCGRSCRWVLQQFLGSVLSAVLISGAQIYFTVVWLILYFSARYKHDGSSSFSHGVLEDFLDKHK</sequence>
<comment type="caution">
    <text evidence="1">The sequence shown here is derived from an EMBL/GenBank/DDBJ whole genome shotgun (WGS) entry which is preliminary data.</text>
</comment>
<keyword evidence="2" id="KW-1185">Reference proteome</keyword>
<dbReference type="EMBL" id="CM055095">
    <property type="protein sequence ID" value="KAJ7560628.1"/>
    <property type="molecule type" value="Genomic_DNA"/>
</dbReference>
<dbReference type="Proteomes" id="UP001162992">
    <property type="component" value="Chromosome 4"/>
</dbReference>
<reference evidence="2" key="1">
    <citation type="journal article" date="2024" name="Proc. Natl. Acad. Sci. U.S.A.">
        <title>Extraordinary preservation of gene collinearity over three hundred million years revealed in homosporous lycophytes.</title>
        <authorList>
            <person name="Li C."/>
            <person name="Wickell D."/>
            <person name="Kuo L.Y."/>
            <person name="Chen X."/>
            <person name="Nie B."/>
            <person name="Liao X."/>
            <person name="Peng D."/>
            <person name="Ji J."/>
            <person name="Jenkins J."/>
            <person name="Williams M."/>
            <person name="Shu S."/>
            <person name="Plott C."/>
            <person name="Barry K."/>
            <person name="Rajasekar S."/>
            <person name="Grimwood J."/>
            <person name="Han X."/>
            <person name="Sun S."/>
            <person name="Hou Z."/>
            <person name="He W."/>
            <person name="Dai G."/>
            <person name="Sun C."/>
            <person name="Schmutz J."/>
            <person name="Leebens-Mack J.H."/>
            <person name="Li F.W."/>
            <person name="Wang L."/>
        </authorList>
    </citation>
    <scope>NUCLEOTIDE SEQUENCE [LARGE SCALE GENOMIC DNA]</scope>
    <source>
        <strain evidence="2">cv. PW_Plant_1</strain>
    </source>
</reference>